<organism evidence="1 2">
    <name type="scientific">Caerostris darwini</name>
    <dbReference type="NCBI Taxonomy" id="1538125"/>
    <lineage>
        <taxon>Eukaryota</taxon>
        <taxon>Metazoa</taxon>
        <taxon>Ecdysozoa</taxon>
        <taxon>Arthropoda</taxon>
        <taxon>Chelicerata</taxon>
        <taxon>Arachnida</taxon>
        <taxon>Araneae</taxon>
        <taxon>Araneomorphae</taxon>
        <taxon>Entelegynae</taxon>
        <taxon>Araneoidea</taxon>
        <taxon>Araneidae</taxon>
        <taxon>Caerostris</taxon>
    </lineage>
</organism>
<reference evidence="1 2" key="1">
    <citation type="submission" date="2021-06" db="EMBL/GenBank/DDBJ databases">
        <title>Caerostris darwini draft genome.</title>
        <authorList>
            <person name="Kono N."/>
            <person name="Arakawa K."/>
        </authorList>
    </citation>
    <scope>NUCLEOTIDE SEQUENCE [LARGE SCALE GENOMIC DNA]</scope>
</reference>
<keyword evidence="2" id="KW-1185">Reference proteome</keyword>
<dbReference type="Proteomes" id="UP001054837">
    <property type="component" value="Unassembled WGS sequence"/>
</dbReference>
<sequence>MGKFYKRFTTFGNRPQITMLRNESREWRFPNLITLSGMRFFTAVILCPREFRHVPLPQCAWDEKDPVRMRRIALKIET</sequence>
<protein>
    <submittedName>
        <fullName evidence="1">Uncharacterized protein</fullName>
    </submittedName>
</protein>
<dbReference type="EMBL" id="BPLQ01001651">
    <property type="protein sequence ID" value="GIX83642.1"/>
    <property type="molecule type" value="Genomic_DNA"/>
</dbReference>
<dbReference type="AlphaFoldDB" id="A0AAV4NFT3"/>
<evidence type="ECO:0000313" key="1">
    <source>
        <dbReference type="EMBL" id="GIX83642.1"/>
    </source>
</evidence>
<accession>A0AAV4NFT3</accession>
<evidence type="ECO:0000313" key="2">
    <source>
        <dbReference type="Proteomes" id="UP001054837"/>
    </source>
</evidence>
<comment type="caution">
    <text evidence="1">The sequence shown here is derived from an EMBL/GenBank/DDBJ whole genome shotgun (WGS) entry which is preliminary data.</text>
</comment>
<gene>
    <name evidence="1" type="ORF">CDAR_167501</name>
</gene>
<proteinExistence type="predicted"/>
<name>A0AAV4NFT3_9ARAC</name>